<keyword evidence="5" id="KW-1133">Transmembrane helix</keyword>
<name>A0A8G2BHF5_9PROT</name>
<evidence type="ECO:0000313" key="8">
    <source>
        <dbReference type="Proteomes" id="UP000198615"/>
    </source>
</evidence>
<dbReference type="AlphaFoldDB" id="A0A8G2BHF5"/>
<dbReference type="RefSeq" id="WP_175474166.1">
    <property type="nucleotide sequence ID" value="NZ_FNBW01000005.1"/>
</dbReference>
<dbReference type="GO" id="GO:0005886">
    <property type="term" value="C:plasma membrane"/>
    <property type="evidence" value="ECO:0007669"/>
    <property type="project" value="UniProtKB-SubCell"/>
</dbReference>
<proteinExistence type="inferred from homology"/>
<evidence type="ECO:0000256" key="1">
    <source>
        <dbReference type="ARBA" id="ARBA00004651"/>
    </source>
</evidence>
<keyword evidence="4" id="KW-0812">Transmembrane</keyword>
<dbReference type="Gene3D" id="3.40.50.300">
    <property type="entry name" value="P-loop containing nucleotide triphosphate hydrolases"/>
    <property type="match status" value="1"/>
</dbReference>
<protein>
    <submittedName>
        <fullName evidence="7">Type IV secretion system protein VirD4</fullName>
    </submittedName>
</protein>
<comment type="similarity">
    <text evidence="2">Belongs to the VirD4/TraG family.</text>
</comment>
<dbReference type="InterPro" id="IPR051539">
    <property type="entry name" value="T4SS-coupling_protein"/>
</dbReference>
<sequence>MSNAESPFGSARFSNLDEIKRAGMIRQKPDSLFLGFYDGHPLFSDAEGGWLQAAGARGGKLRDVLGYNICSGIYAGSMLILDMKGELAMVSLDQTPDGKFCFYWNPDGLHGVISHRVNPVDPIRKDSRSLVSDVKVLAENMIPLSGSPAGEYFERRGREYFEALALAVTERDGVLTLPALYTVINLVVAAGEAWLNFAFEMHESGHENVRRIEKEIAEGRDNPTGGFQGILGELMKSVACLSDPQLMASVSPPFDFSLEDLIRSDQAYQIYLMVPPQYVEAWAPVLRALFTSGLIYKSRSPAAPRQTWVIDECAQLGAFPLVPKLFTYGAGIGIRPWAVFQSIKQMKALGPDADTIILSSAAVQQYFAVRDLETGATLSRMLGMETLSYEDERQSEEARHAREKAMRAIMDGGDPLDAALSYEHAARREALPAKRARSLMTPDEILNMPGDKQILFADGLAHPIYADRRPYYEQRFMAGRYHPNPYHPPADRVRVKTLFGHGWKKVVREPVPDEFAHYPQYRDGTWSKVR</sequence>
<dbReference type="PANTHER" id="PTHR37937">
    <property type="entry name" value="CONJUGATIVE TRANSFER: DNA TRANSPORT"/>
    <property type="match status" value="1"/>
</dbReference>
<accession>A0A8G2BHF5</accession>
<evidence type="ECO:0000256" key="6">
    <source>
        <dbReference type="ARBA" id="ARBA00023136"/>
    </source>
</evidence>
<dbReference type="PANTHER" id="PTHR37937:SF1">
    <property type="entry name" value="CONJUGATIVE TRANSFER: DNA TRANSPORT"/>
    <property type="match status" value="1"/>
</dbReference>
<dbReference type="EMBL" id="FNBW01000005">
    <property type="protein sequence ID" value="SDF61725.1"/>
    <property type="molecule type" value="Genomic_DNA"/>
</dbReference>
<dbReference type="InterPro" id="IPR003688">
    <property type="entry name" value="TraG/VirD4"/>
</dbReference>
<evidence type="ECO:0000256" key="4">
    <source>
        <dbReference type="ARBA" id="ARBA00022692"/>
    </source>
</evidence>
<evidence type="ECO:0000313" key="7">
    <source>
        <dbReference type="EMBL" id="SDF61725.1"/>
    </source>
</evidence>
<dbReference type="InterPro" id="IPR027417">
    <property type="entry name" value="P-loop_NTPase"/>
</dbReference>
<gene>
    <name evidence="7" type="ORF">SAMN05660686_01782</name>
</gene>
<dbReference type="CDD" id="cd01127">
    <property type="entry name" value="TrwB_TraG_TraD_VirD4"/>
    <property type="match status" value="1"/>
</dbReference>
<keyword evidence="8" id="KW-1185">Reference proteome</keyword>
<evidence type="ECO:0000256" key="3">
    <source>
        <dbReference type="ARBA" id="ARBA00022475"/>
    </source>
</evidence>
<dbReference type="Pfam" id="PF02534">
    <property type="entry name" value="T4SS-DNA_transf"/>
    <property type="match status" value="2"/>
</dbReference>
<comment type="caution">
    <text evidence="7">The sequence shown here is derived from an EMBL/GenBank/DDBJ whole genome shotgun (WGS) entry which is preliminary data.</text>
</comment>
<dbReference type="Proteomes" id="UP000198615">
    <property type="component" value="Unassembled WGS sequence"/>
</dbReference>
<evidence type="ECO:0000256" key="5">
    <source>
        <dbReference type="ARBA" id="ARBA00022989"/>
    </source>
</evidence>
<comment type="subcellular location">
    <subcellularLocation>
        <location evidence="1">Cell membrane</location>
        <topology evidence="1">Multi-pass membrane protein</topology>
    </subcellularLocation>
</comment>
<reference evidence="7 8" key="1">
    <citation type="submission" date="2016-10" db="EMBL/GenBank/DDBJ databases">
        <authorList>
            <person name="Varghese N."/>
            <person name="Submissions S."/>
        </authorList>
    </citation>
    <scope>NUCLEOTIDE SEQUENCE [LARGE SCALE GENOMIC DNA]</scope>
    <source>
        <strain evidence="7 8">DSM 18839</strain>
    </source>
</reference>
<evidence type="ECO:0000256" key="2">
    <source>
        <dbReference type="ARBA" id="ARBA00008806"/>
    </source>
</evidence>
<keyword evidence="3" id="KW-1003">Cell membrane</keyword>
<organism evidence="7 8">
    <name type="scientific">Thalassobaculum litoreum DSM 18839</name>
    <dbReference type="NCBI Taxonomy" id="1123362"/>
    <lineage>
        <taxon>Bacteria</taxon>
        <taxon>Pseudomonadati</taxon>
        <taxon>Pseudomonadota</taxon>
        <taxon>Alphaproteobacteria</taxon>
        <taxon>Rhodospirillales</taxon>
        <taxon>Thalassobaculaceae</taxon>
        <taxon>Thalassobaculum</taxon>
    </lineage>
</organism>
<dbReference type="SUPFAM" id="SSF52540">
    <property type="entry name" value="P-loop containing nucleoside triphosphate hydrolases"/>
    <property type="match status" value="1"/>
</dbReference>
<keyword evidence="6" id="KW-0472">Membrane</keyword>